<dbReference type="InterPro" id="IPR043519">
    <property type="entry name" value="NT_sf"/>
</dbReference>
<keyword evidence="2" id="KW-1185">Reference proteome</keyword>
<gene>
    <name evidence="1" type="ORF">M9R32_12425</name>
</gene>
<dbReference type="Proteomes" id="UP001152173">
    <property type="component" value="Unassembled WGS sequence"/>
</dbReference>
<dbReference type="PANTHER" id="PTHR34822">
    <property type="entry name" value="GRPB DOMAIN PROTEIN (AFU_ORTHOLOGUE AFUA_1G01530)"/>
    <property type="match status" value="1"/>
</dbReference>
<dbReference type="EMBL" id="JAMKBJ010000011">
    <property type="protein sequence ID" value="MCZ8537993.1"/>
    <property type="molecule type" value="Genomic_DNA"/>
</dbReference>
<dbReference type="SUPFAM" id="SSF81301">
    <property type="entry name" value="Nucleotidyltransferase"/>
    <property type="match status" value="1"/>
</dbReference>
<sequence>MKLGLKKDEVLLVPHTSEWDAEFFKIKQQIQNHTQIEHDRIEHIGSTSIKGIMAKPIVDIVVGLDEINQIEKSVTDGLKKAGFLRLRVERPGEVVFAKFTDDTYDEKTHFIHLVEYEKELWKNLIFFRDYLNSHETIRKEYEQLKLEYVQKSDTGILAYTDYKEEFVKRIYAKRLSG</sequence>
<dbReference type="InterPro" id="IPR007344">
    <property type="entry name" value="GrpB/CoaE"/>
</dbReference>
<evidence type="ECO:0000313" key="2">
    <source>
        <dbReference type="Proteomes" id="UP001152173"/>
    </source>
</evidence>
<evidence type="ECO:0000313" key="1">
    <source>
        <dbReference type="EMBL" id="MCZ8537993.1"/>
    </source>
</evidence>
<organism evidence="1 2">
    <name type="scientific">Paenisporosarcina quisquiliarum</name>
    <dbReference type="NCBI Taxonomy" id="365346"/>
    <lineage>
        <taxon>Bacteria</taxon>
        <taxon>Bacillati</taxon>
        <taxon>Bacillota</taxon>
        <taxon>Bacilli</taxon>
        <taxon>Bacillales</taxon>
        <taxon>Caryophanaceae</taxon>
        <taxon>Paenisporosarcina</taxon>
    </lineage>
</organism>
<dbReference type="Gene3D" id="3.30.460.10">
    <property type="entry name" value="Beta Polymerase, domain 2"/>
    <property type="match status" value="1"/>
</dbReference>
<name>A0A9X3RF24_9BACL</name>
<reference evidence="1" key="1">
    <citation type="submission" date="2022-05" db="EMBL/GenBank/DDBJ databases">
        <authorList>
            <person name="Colautti A."/>
            <person name="Iacumin L."/>
        </authorList>
    </citation>
    <scope>NUCLEOTIDE SEQUENCE</scope>
    <source>
        <strain evidence="1">SK 55</strain>
    </source>
</reference>
<dbReference type="AlphaFoldDB" id="A0A9X3RF24"/>
<accession>A0A9X3RF24</accession>
<dbReference type="Pfam" id="PF04229">
    <property type="entry name" value="GrpB"/>
    <property type="match status" value="1"/>
</dbReference>
<proteinExistence type="predicted"/>
<comment type="caution">
    <text evidence="1">The sequence shown here is derived from an EMBL/GenBank/DDBJ whole genome shotgun (WGS) entry which is preliminary data.</text>
</comment>
<dbReference type="PANTHER" id="PTHR34822:SF1">
    <property type="entry name" value="GRPB FAMILY PROTEIN"/>
    <property type="match status" value="1"/>
</dbReference>
<dbReference type="RefSeq" id="WP_269927062.1">
    <property type="nucleotide sequence ID" value="NZ_JAMKBJ010000011.1"/>
</dbReference>
<protein>
    <submittedName>
        <fullName evidence="1">GrpB family protein</fullName>
    </submittedName>
</protein>